<evidence type="ECO:0000256" key="12">
    <source>
        <dbReference type="ARBA" id="ARBA00023033"/>
    </source>
</evidence>
<evidence type="ECO:0000256" key="15">
    <source>
        <dbReference type="RuleBase" id="RU000461"/>
    </source>
</evidence>
<dbReference type="GO" id="GO:0005789">
    <property type="term" value="C:endoplasmic reticulum membrane"/>
    <property type="evidence" value="ECO:0007669"/>
    <property type="project" value="UniProtKB-SubCell"/>
</dbReference>
<accession>A0ABD2CVZ5</accession>
<proteinExistence type="inferred from homology"/>
<dbReference type="AlphaFoldDB" id="A0ABD2CVZ5"/>
<keyword evidence="8" id="KW-0256">Endoplasmic reticulum</keyword>
<dbReference type="PRINTS" id="PR00385">
    <property type="entry name" value="P450"/>
</dbReference>
<dbReference type="InterPro" id="IPR017972">
    <property type="entry name" value="Cyt_P450_CS"/>
</dbReference>
<dbReference type="CDD" id="cd20628">
    <property type="entry name" value="CYP4"/>
    <property type="match status" value="1"/>
</dbReference>
<evidence type="ECO:0000256" key="5">
    <source>
        <dbReference type="ARBA" id="ARBA00010617"/>
    </source>
</evidence>
<dbReference type="Gene3D" id="1.10.630.10">
    <property type="entry name" value="Cytochrome P450"/>
    <property type="match status" value="1"/>
</dbReference>
<dbReference type="InterPro" id="IPR050196">
    <property type="entry name" value="Cytochrome_P450_Monoox"/>
</dbReference>
<comment type="function">
    <text evidence="2">May be involved in the metabolism of insect hormones and in the breakdown of synthetic insecticides.</text>
</comment>
<evidence type="ECO:0000256" key="13">
    <source>
        <dbReference type="ARBA" id="ARBA00023136"/>
    </source>
</evidence>
<dbReference type="GO" id="GO:0046872">
    <property type="term" value="F:metal ion binding"/>
    <property type="evidence" value="ECO:0007669"/>
    <property type="project" value="UniProtKB-KW"/>
</dbReference>
<dbReference type="GO" id="GO:0004497">
    <property type="term" value="F:monooxygenase activity"/>
    <property type="evidence" value="ECO:0007669"/>
    <property type="project" value="UniProtKB-KW"/>
</dbReference>
<keyword evidence="11 14" id="KW-0408">Iron</keyword>
<evidence type="ECO:0000256" key="6">
    <source>
        <dbReference type="ARBA" id="ARBA00022617"/>
    </source>
</evidence>
<keyword evidence="10 15" id="KW-0560">Oxidoreductase</keyword>
<evidence type="ECO:0000256" key="14">
    <source>
        <dbReference type="PIRSR" id="PIRSR602401-1"/>
    </source>
</evidence>
<dbReference type="EMBL" id="JAYRBN010000027">
    <property type="protein sequence ID" value="KAL2749265.1"/>
    <property type="molecule type" value="Genomic_DNA"/>
</dbReference>
<evidence type="ECO:0000256" key="1">
    <source>
        <dbReference type="ARBA" id="ARBA00001971"/>
    </source>
</evidence>
<evidence type="ECO:0000256" key="10">
    <source>
        <dbReference type="ARBA" id="ARBA00023002"/>
    </source>
</evidence>
<protein>
    <submittedName>
        <fullName evidence="18">Cytochrome P450 4C1-like isoform X1</fullName>
    </submittedName>
</protein>
<evidence type="ECO:0000256" key="9">
    <source>
        <dbReference type="ARBA" id="ARBA00022848"/>
    </source>
</evidence>
<comment type="subcellular location">
    <subcellularLocation>
        <location evidence="4">Endoplasmic reticulum membrane</location>
        <topology evidence="4">Peripheral membrane protein</topology>
    </subcellularLocation>
    <subcellularLocation>
        <location evidence="3">Microsome membrane</location>
        <topology evidence="3">Peripheral membrane protein</topology>
    </subcellularLocation>
</comment>
<gene>
    <name evidence="17" type="ORF">V1477_002205</name>
    <name evidence="18" type="ORF">V1477_002210</name>
</gene>
<feature type="binding site" description="axial binding residue" evidence="14">
    <location>
        <position position="451"/>
    </location>
    <ligand>
        <name>heme</name>
        <dbReference type="ChEBI" id="CHEBI:30413"/>
    </ligand>
    <ligandPart>
        <name>Fe</name>
        <dbReference type="ChEBI" id="CHEBI:18248"/>
    </ligandPart>
</feature>
<keyword evidence="12 15" id="KW-0503">Monooxygenase</keyword>
<evidence type="ECO:0000256" key="2">
    <source>
        <dbReference type="ARBA" id="ARBA00003690"/>
    </source>
</evidence>
<comment type="cofactor">
    <cofactor evidence="1 14">
        <name>heme</name>
        <dbReference type="ChEBI" id="CHEBI:30413"/>
    </cofactor>
</comment>
<evidence type="ECO:0000256" key="4">
    <source>
        <dbReference type="ARBA" id="ARBA00004406"/>
    </source>
</evidence>
<dbReference type="Proteomes" id="UP001607303">
    <property type="component" value="Unassembled WGS sequence"/>
</dbReference>
<comment type="similarity">
    <text evidence="5 15">Belongs to the cytochrome P450 family.</text>
</comment>
<dbReference type="EMBL" id="JAYRBN010000027">
    <property type="protein sequence ID" value="KAL2749270.1"/>
    <property type="molecule type" value="Genomic_DNA"/>
</dbReference>
<dbReference type="SUPFAM" id="SSF48264">
    <property type="entry name" value="Cytochrome P450"/>
    <property type="match status" value="1"/>
</dbReference>
<dbReference type="InterPro" id="IPR001128">
    <property type="entry name" value="Cyt_P450"/>
</dbReference>
<evidence type="ECO:0000256" key="8">
    <source>
        <dbReference type="ARBA" id="ARBA00022824"/>
    </source>
</evidence>
<organism evidence="18 19">
    <name type="scientific">Vespula maculifrons</name>
    <name type="common">Eastern yellow jacket</name>
    <name type="synonym">Wasp</name>
    <dbReference type="NCBI Taxonomy" id="7453"/>
    <lineage>
        <taxon>Eukaryota</taxon>
        <taxon>Metazoa</taxon>
        <taxon>Ecdysozoa</taxon>
        <taxon>Arthropoda</taxon>
        <taxon>Hexapoda</taxon>
        <taxon>Insecta</taxon>
        <taxon>Pterygota</taxon>
        <taxon>Neoptera</taxon>
        <taxon>Endopterygota</taxon>
        <taxon>Hymenoptera</taxon>
        <taxon>Apocrita</taxon>
        <taxon>Aculeata</taxon>
        <taxon>Vespoidea</taxon>
        <taxon>Vespidae</taxon>
        <taxon>Vespinae</taxon>
        <taxon>Vespula</taxon>
    </lineage>
</organism>
<comment type="caution">
    <text evidence="18">The sequence shown here is derived from an EMBL/GenBank/DDBJ whole genome shotgun (WGS) entry which is preliminary data.</text>
</comment>
<dbReference type="PANTHER" id="PTHR24291">
    <property type="entry name" value="CYTOCHROME P450 FAMILY 4"/>
    <property type="match status" value="1"/>
</dbReference>
<feature type="transmembrane region" description="Helical" evidence="16">
    <location>
        <begin position="6"/>
        <end position="28"/>
    </location>
</feature>
<reference evidence="18 19" key="1">
    <citation type="journal article" date="2024" name="Ann. Entomol. Soc. Am.">
        <title>Genomic analyses of the southern and eastern yellowjacket wasps (Hymenoptera: Vespidae) reveal evolutionary signatures of social life.</title>
        <authorList>
            <person name="Catto M.A."/>
            <person name="Caine P.B."/>
            <person name="Orr S.E."/>
            <person name="Hunt B.G."/>
            <person name="Goodisman M.A.D."/>
        </authorList>
    </citation>
    <scope>NUCLEOTIDE SEQUENCE [LARGE SCALE GENOMIC DNA]</scope>
    <source>
        <strain evidence="18">232</strain>
        <tissue evidence="18">Head and thorax</tissue>
    </source>
</reference>
<keyword evidence="16" id="KW-1133">Transmembrane helix</keyword>
<dbReference type="InterPro" id="IPR036396">
    <property type="entry name" value="Cyt_P450_sf"/>
</dbReference>
<dbReference type="PANTHER" id="PTHR24291:SF189">
    <property type="entry name" value="CYTOCHROME P450 4C3-RELATED"/>
    <property type="match status" value="1"/>
</dbReference>
<keyword evidence="16" id="KW-0812">Transmembrane</keyword>
<evidence type="ECO:0000256" key="3">
    <source>
        <dbReference type="ARBA" id="ARBA00004174"/>
    </source>
</evidence>
<evidence type="ECO:0000313" key="18">
    <source>
        <dbReference type="EMBL" id="KAL2749270.1"/>
    </source>
</evidence>
<keyword evidence="7 14" id="KW-0479">Metal-binding</keyword>
<keyword evidence="13 16" id="KW-0472">Membrane</keyword>
<keyword evidence="9" id="KW-0492">Microsome</keyword>
<name>A0ABD2CVZ5_VESMC</name>
<evidence type="ECO:0000256" key="7">
    <source>
        <dbReference type="ARBA" id="ARBA00022723"/>
    </source>
</evidence>
<dbReference type="PRINTS" id="PR00463">
    <property type="entry name" value="EP450I"/>
</dbReference>
<evidence type="ECO:0000256" key="16">
    <source>
        <dbReference type="SAM" id="Phobius"/>
    </source>
</evidence>
<dbReference type="Pfam" id="PF00067">
    <property type="entry name" value="p450"/>
    <property type="match status" value="1"/>
</dbReference>
<dbReference type="PROSITE" id="PS00086">
    <property type="entry name" value="CYTOCHROME_P450"/>
    <property type="match status" value="1"/>
</dbReference>
<evidence type="ECO:0000313" key="17">
    <source>
        <dbReference type="EMBL" id="KAL2749265.1"/>
    </source>
</evidence>
<evidence type="ECO:0000256" key="11">
    <source>
        <dbReference type="ARBA" id="ARBA00023004"/>
    </source>
</evidence>
<dbReference type="InterPro" id="IPR002401">
    <property type="entry name" value="Cyt_P450_E_grp-I"/>
</dbReference>
<sequence>MVFNIITILIIITLILIEMHYGIVQYVLNKLRMYNKIKRFPGPKAYPIIGNAYMFLGNIEDITNQFLKISKYYESLWRIWLGTKLLIMVDDPKYIENILRSTDLIEKSDEYDHLKIAMGDGLFSAPASKWKGHRKLLKEAFLNKNIQSHMNVFNNHSINLMEKLDSLVGEDIDVGHYVYRCVLDIIYDGMLDIKVNTLTNPDSKLAESIECGTHILAVRIFKLWLHPDIFFYNTAIGKKFQNCLSYMDNITSNIMKKKKESISRNKINQELTKENSVQNPRVFLDLLFESSHEKGKYSQQDIRDEINTMIIAGSDTTTTTISFVFVMLASFPDIQNDVYEELNQIYGSNNPKYALISHDDTKRMKLLERVIKETLRLFPIGPVIGRKVTKDIEVEQNLTIPKGSSLLIWIFKLHRNKKYWNEPLKFDPNRFLSSNVHPHSFLPFGIGARNCLGQTFAMLEMKVIIATILRRFIIKIDRPVVIEDIALKLDITLKPAKPIVLQFERRN</sequence>
<evidence type="ECO:0000313" key="19">
    <source>
        <dbReference type="Proteomes" id="UP001607303"/>
    </source>
</evidence>
<keyword evidence="19" id="KW-1185">Reference proteome</keyword>
<keyword evidence="6 14" id="KW-0349">Heme</keyword>